<evidence type="ECO:0000256" key="1">
    <source>
        <dbReference type="ARBA" id="ARBA00001917"/>
    </source>
</evidence>
<dbReference type="CDD" id="cd02933">
    <property type="entry name" value="OYE_like_FMN"/>
    <property type="match status" value="1"/>
</dbReference>
<gene>
    <name evidence="5" type="ORF">E2F43_09010</name>
</gene>
<evidence type="ECO:0000313" key="6">
    <source>
        <dbReference type="Proteomes" id="UP000295554"/>
    </source>
</evidence>
<dbReference type="InterPro" id="IPR013785">
    <property type="entry name" value="Aldolase_TIM"/>
</dbReference>
<dbReference type="PANTHER" id="PTHR22893">
    <property type="entry name" value="NADH OXIDOREDUCTASE-RELATED"/>
    <property type="match status" value="1"/>
</dbReference>
<evidence type="ECO:0000256" key="2">
    <source>
        <dbReference type="ARBA" id="ARBA00005979"/>
    </source>
</evidence>
<dbReference type="InterPro" id="IPR001155">
    <property type="entry name" value="OxRdtase_FMN_N"/>
</dbReference>
<feature type="domain" description="NADH:flavin oxidoreductase/NADH oxidase N-terminal" evidence="4">
    <location>
        <begin position="6"/>
        <end position="343"/>
    </location>
</feature>
<dbReference type="RefSeq" id="WP_133211829.1">
    <property type="nucleotide sequence ID" value="NZ_SMSE01000002.1"/>
</dbReference>
<dbReference type="GO" id="GO:0010181">
    <property type="term" value="F:FMN binding"/>
    <property type="evidence" value="ECO:0007669"/>
    <property type="project" value="InterPro"/>
</dbReference>
<dbReference type="AlphaFoldDB" id="A0A4R5LRZ9"/>
<keyword evidence="3" id="KW-0560">Oxidoreductase</keyword>
<sequence>MTNSSSLFSSVKLGALAMNNRLAMAPMTRARAPDRVPNEAMVRYYAQRAGAGLIISEATQVSVQGTGSIATPGIHSDAQVAGWRRVTDAVHARGGTMICQIWHVGRVSHACFQADGQPPVCSSATAGAINTFTANGFEPCTPPRALSRQEIPGVVEQYRLAAECALEAGFDGVQVHAASGYLIDQFLRDGVNRRSDNYGGSVANRARFLLEVTDSVCGAIGAERVSVRLSPFTETWDCKDSDPGSIFSHAAAELDKRDLAFLEIVERGFDSVAVSTSTAADTNAFCPADLRTLYSGALMVNGCYNQASASHAIDSGYADAVSLGRPFISTPDVVERYRAGVALNPEVDSVHWYGGGEQGYCDTPSMEG</sequence>
<dbReference type="GO" id="GO:0016628">
    <property type="term" value="F:oxidoreductase activity, acting on the CH-CH group of donors, NAD or NADP as acceptor"/>
    <property type="evidence" value="ECO:0007669"/>
    <property type="project" value="UniProtKB-ARBA"/>
</dbReference>
<dbReference type="FunFam" id="3.20.20.70:FF:000059">
    <property type="entry name" value="N-ethylmaleimide reductase, FMN-linked"/>
    <property type="match status" value="1"/>
</dbReference>
<organism evidence="5 6">
    <name type="scientific">Seongchinamella unica</name>
    <dbReference type="NCBI Taxonomy" id="2547392"/>
    <lineage>
        <taxon>Bacteria</taxon>
        <taxon>Pseudomonadati</taxon>
        <taxon>Pseudomonadota</taxon>
        <taxon>Gammaproteobacteria</taxon>
        <taxon>Cellvibrionales</taxon>
        <taxon>Halieaceae</taxon>
        <taxon>Seongchinamella</taxon>
    </lineage>
</organism>
<keyword evidence="6" id="KW-1185">Reference proteome</keyword>
<comment type="similarity">
    <text evidence="2">Belongs to the NADH:flavin oxidoreductase/NADH oxidase family.</text>
</comment>
<reference evidence="5 6" key="1">
    <citation type="submission" date="2019-03" db="EMBL/GenBank/DDBJ databases">
        <title>Seongchinamella monodicae gen. nov., sp. nov., a novel member of the Gammaproteobacteria isolated from a tidal mudflat of beach.</title>
        <authorList>
            <person name="Yang H.G."/>
            <person name="Kang J.W."/>
            <person name="Lee S.D."/>
        </authorList>
    </citation>
    <scope>NUCLEOTIDE SEQUENCE [LARGE SCALE GENOMIC DNA]</scope>
    <source>
        <strain evidence="5 6">GH4-78</strain>
    </source>
</reference>
<protein>
    <submittedName>
        <fullName evidence="5">Alkene reductase</fullName>
    </submittedName>
</protein>
<dbReference type="InterPro" id="IPR045247">
    <property type="entry name" value="Oye-like"/>
</dbReference>
<name>A0A4R5LRZ9_9GAMM</name>
<proteinExistence type="inferred from homology"/>
<evidence type="ECO:0000256" key="3">
    <source>
        <dbReference type="ARBA" id="ARBA00023002"/>
    </source>
</evidence>
<dbReference type="Pfam" id="PF00724">
    <property type="entry name" value="Oxidored_FMN"/>
    <property type="match status" value="1"/>
</dbReference>
<dbReference type="Proteomes" id="UP000295554">
    <property type="component" value="Unassembled WGS sequence"/>
</dbReference>
<accession>A0A4R5LRZ9</accession>
<dbReference type="PANTHER" id="PTHR22893:SF91">
    <property type="entry name" value="NADPH DEHYDROGENASE 2-RELATED"/>
    <property type="match status" value="1"/>
</dbReference>
<dbReference type="GO" id="GO:0005829">
    <property type="term" value="C:cytosol"/>
    <property type="evidence" value="ECO:0007669"/>
    <property type="project" value="UniProtKB-ARBA"/>
</dbReference>
<comment type="caution">
    <text evidence="5">The sequence shown here is derived from an EMBL/GenBank/DDBJ whole genome shotgun (WGS) entry which is preliminary data.</text>
</comment>
<evidence type="ECO:0000259" key="4">
    <source>
        <dbReference type="Pfam" id="PF00724"/>
    </source>
</evidence>
<dbReference type="EMBL" id="SMSE01000002">
    <property type="protein sequence ID" value="TDG13651.1"/>
    <property type="molecule type" value="Genomic_DNA"/>
</dbReference>
<dbReference type="OrthoDB" id="8523426at2"/>
<evidence type="ECO:0000313" key="5">
    <source>
        <dbReference type="EMBL" id="TDG13651.1"/>
    </source>
</evidence>
<comment type="cofactor">
    <cofactor evidence="1">
        <name>FMN</name>
        <dbReference type="ChEBI" id="CHEBI:58210"/>
    </cofactor>
</comment>
<dbReference type="Gene3D" id="3.20.20.70">
    <property type="entry name" value="Aldolase class I"/>
    <property type="match status" value="1"/>
</dbReference>
<dbReference type="SUPFAM" id="SSF51395">
    <property type="entry name" value="FMN-linked oxidoreductases"/>
    <property type="match status" value="1"/>
</dbReference>